<dbReference type="SUPFAM" id="SSF100895">
    <property type="entry name" value="Kazal-type serine protease inhibitors"/>
    <property type="match status" value="1"/>
</dbReference>
<dbReference type="STRING" id="926562.Oweho_2816"/>
<dbReference type="AlphaFoldDB" id="G8R0P9"/>
<accession>G8R0P9</accession>
<dbReference type="PROSITE" id="PS51257">
    <property type="entry name" value="PROKAR_LIPOPROTEIN"/>
    <property type="match status" value="1"/>
</dbReference>
<organism evidence="2 3">
    <name type="scientific">Owenweeksia hongkongensis (strain DSM 17368 / CIP 108786 / JCM 12287 / NRRL B-23963 / UST20020801)</name>
    <dbReference type="NCBI Taxonomy" id="926562"/>
    <lineage>
        <taxon>Bacteria</taxon>
        <taxon>Pseudomonadati</taxon>
        <taxon>Bacteroidota</taxon>
        <taxon>Flavobacteriia</taxon>
        <taxon>Flavobacteriales</taxon>
        <taxon>Owenweeksiaceae</taxon>
        <taxon>Owenweeksia</taxon>
    </lineage>
</organism>
<evidence type="ECO:0000313" key="3">
    <source>
        <dbReference type="Proteomes" id="UP000005631"/>
    </source>
</evidence>
<keyword evidence="3" id="KW-1185">Reference proteome</keyword>
<dbReference type="KEGG" id="oho:Oweho_2816"/>
<reference evidence="2 3" key="1">
    <citation type="journal article" date="2012" name="Stand. Genomic Sci.">
        <title>Genome sequence of the orange-pigmented seawater bacterium Owenweeksia hongkongensis type strain (UST20020801(T)).</title>
        <authorList>
            <person name="Riedel T."/>
            <person name="Held B."/>
            <person name="Nolan M."/>
            <person name="Lucas S."/>
            <person name="Lapidus A."/>
            <person name="Tice H."/>
            <person name="Del Rio T.G."/>
            <person name="Cheng J.F."/>
            <person name="Han C."/>
            <person name="Tapia R."/>
            <person name="Goodwin L.A."/>
            <person name="Pitluck S."/>
            <person name="Liolios K."/>
            <person name="Mavromatis K."/>
            <person name="Pagani I."/>
            <person name="Ivanova N."/>
            <person name="Mikhailova N."/>
            <person name="Pati A."/>
            <person name="Chen A."/>
            <person name="Palaniappan K."/>
            <person name="Rohde M."/>
            <person name="Tindall B.J."/>
            <person name="Detter J.C."/>
            <person name="Goker M."/>
            <person name="Woyke T."/>
            <person name="Bristow J."/>
            <person name="Eisen J.A."/>
            <person name="Markowitz V."/>
            <person name="Hugenholtz P."/>
            <person name="Klenk H.P."/>
            <person name="Kyrpides N.C."/>
        </authorList>
    </citation>
    <scope>NUCLEOTIDE SEQUENCE</scope>
    <source>
        <strain evidence="3">DSM 17368 / JCM 12287 / NRRL B-23963</strain>
    </source>
</reference>
<dbReference type="InterPro" id="IPR036058">
    <property type="entry name" value="Kazal_dom_sf"/>
</dbReference>
<evidence type="ECO:0000259" key="1">
    <source>
        <dbReference type="PROSITE" id="PS51465"/>
    </source>
</evidence>
<evidence type="ECO:0000313" key="2">
    <source>
        <dbReference type="EMBL" id="AEV33776.1"/>
    </source>
</evidence>
<dbReference type="Pfam" id="PF00050">
    <property type="entry name" value="Kazal_1"/>
    <property type="match status" value="1"/>
</dbReference>
<dbReference type="OrthoDB" id="9800302at2"/>
<gene>
    <name evidence="2" type="ordered locus">Oweho_2816</name>
</gene>
<name>G8R0P9_OWEHD</name>
<dbReference type="Proteomes" id="UP000005631">
    <property type="component" value="Chromosome"/>
</dbReference>
<feature type="domain" description="Kazal-like" evidence="1">
    <location>
        <begin position="20"/>
        <end position="73"/>
    </location>
</feature>
<sequence length="73" mass="7784">MKKLLIVLPILVFLGCKKKSDDNAACIDQSAINPNINCYALYDPVCGCDGVTYSNDCVAGSNGVIHFIKGTCN</sequence>
<dbReference type="Gene3D" id="3.30.60.30">
    <property type="match status" value="1"/>
</dbReference>
<dbReference type="HOGENOM" id="CLU_186051_0_0_10"/>
<dbReference type="RefSeq" id="WP_014203125.1">
    <property type="nucleotide sequence ID" value="NC_016599.1"/>
</dbReference>
<proteinExistence type="predicted"/>
<dbReference type="PROSITE" id="PS51465">
    <property type="entry name" value="KAZAL_2"/>
    <property type="match status" value="1"/>
</dbReference>
<dbReference type="InterPro" id="IPR002350">
    <property type="entry name" value="Kazal_dom"/>
</dbReference>
<dbReference type="EMBL" id="CP003156">
    <property type="protein sequence ID" value="AEV33776.1"/>
    <property type="molecule type" value="Genomic_DNA"/>
</dbReference>
<protein>
    <submittedName>
        <fullName evidence="2">Kazal-type serine protease inhibitor domain protein</fullName>
    </submittedName>
</protein>